<organism evidence="2 3">
    <name type="scientific">Ruminococcus albus (strain ATCC 27210 / DSM 20455 / JCM 14654 / NCDO 2250 / 7)</name>
    <dbReference type="NCBI Taxonomy" id="697329"/>
    <lineage>
        <taxon>Bacteria</taxon>
        <taxon>Bacillati</taxon>
        <taxon>Bacillota</taxon>
        <taxon>Clostridia</taxon>
        <taxon>Eubacteriales</taxon>
        <taxon>Oscillospiraceae</taxon>
        <taxon>Ruminococcus</taxon>
    </lineage>
</organism>
<keyword evidence="1" id="KW-1133">Transmembrane helix</keyword>
<proteinExistence type="predicted"/>
<dbReference type="HOGENOM" id="CLU_133627_0_0_9"/>
<dbReference type="Proteomes" id="UP000006919">
    <property type="component" value="Chromosome"/>
</dbReference>
<dbReference type="RefSeq" id="WP_013497168.1">
    <property type="nucleotide sequence ID" value="NC_014833.1"/>
</dbReference>
<evidence type="ECO:0000313" key="3">
    <source>
        <dbReference type="Proteomes" id="UP000006919"/>
    </source>
</evidence>
<sequence>MKKPDFMKGRYGFDMLFFAVTVVCLIIVLLTNTLLCRIPHISVSGIMGVTGLAMIINTSRVFSKQISRRQAENIRFILFLNKLTGKNGKPGKYVTDNRGYTPLSQLKKSAPEGLRCRCGKLLDVPPDKGSHIVICPKCGERLYIKK</sequence>
<keyword evidence="1" id="KW-0812">Transmembrane</keyword>
<keyword evidence="1" id="KW-0472">Membrane</keyword>
<name>E6UEM1_RUMA7</name>
<protein>
    <submittedName>
        <fullName evidence="2">Zn-finger containing protein</fullName>
    </submittedName>
</protein>
<feature type="transmembrane region" description="Helical" evidence="1">
    <location>
        <begin position="41"/>
        <end position="62"/>
    </location>
</feature>
<dbReference type="AlphaFoldDB" id="E6UEM1"/>
<dbReference type="EMBL" id="CP002403">
    <property type="protein sequence ID" value="ADU20976.1"/>
    <property type="molecule type" value="Genomic_DNA"/>
</dbReference>
<reference evidence="2 3" key="1">
    <citation type="journal article" date="2011" name="J. Bacteriol.">
        <title>Complete genome of the cellulolytic ruminal bacterium Ruminococcus albus 7.</title>
        <authorList>
            <person name="Suen G."/>
            <person name="Stevenson D.M."/>
            <person name="Bruce D.C."/>
            <person name="Chertkov O."/>
            <person name="Copeland A."/>
            <person name="Cheng J.F."/>
            <person name="Detter C."/>
            <person name="Detter J.C."/>
            <person name="Goodwin L.A."/>
            <person name="Han C.S."/>
            <person name="Hauser L.J."/>
            <person name="Ivanova N.N."/>
            <person name="Kyrpides N.C."/>
            <person name="Land M.L."/>
            <person name="Lapidus A."/>
            <person name="Lucas S."/>
            <person name="Ovchinnikova G."/>
            <person name="Pitluck S."/>
            <person name="Tapia R."/>
            <person name="Woyke T."/>
            <person name="Boyum J."/>
            <person name="Mead D."/>
            <person name="Weimer P.J."/>
        </authorList>
    </citation>
    <scope>NUCLEOTIDE SEQUENCE [LARGE SCALE GENOMIC DNA]</scope>
    <source>
        <strain evidence="3">ATCC 27210 / DSM 20455 / JCM 14654 / NCDO 2250 / 7</strain>
    </source>
</reference>
<gene>
    <name evidence="2" type="ordered locus">Rumal_0421</name>
</gene>
<dbReference type="STRING" id="697329.Rumal_0421"/>
<feature type="transmembrane region" description="Helical" evidence="1">
    <location>
        <begin position="12"/>
        <end position="35"/>
    </location>
</feature>
<accession>E6UEM1</accession>
<dbReference type="OrthoDB" id="3174166at2"/>
<evidence type="ECO:0000256" key="1">
    <source>
        <dbReference type="SAM" id="Phobius"/>
    </source>
</evidence>
<evidence type="ECO:0000313" key="2">
    <source>
        <dbReference type="EMBL" id="ADU20976.1"/>
    </source>
</evidence>
<dbReference type="KEGG" id="ral:Rumal_0421"/>